<name>A0A0S6UFD0_NEOTH</name>
<evidence type="ECO:0000313" key="2">
    <source>
        <dbReference type="EMBL" id="GAF26916.1"/>
    </source>
</evidence>
<proteinExistence type="predicted"/>
<feature type="region of interest" description="Disordered" evidence="1">
    <location>
        <begin position="54"/>
        <end position="74"/>
    </location>
</feature>
<dbReference type="EMBL" id="DF238840">
    <property type="protein sequence ID" value="GAF26916.1"/>
    <property type="molecule type" value="Genomic_DNA"/>
</dbReference>
<organism evidence="2">
    <name type="scientific">Moorella thermoacetica Y72</name>
    <dbReference type="NCBI Taxonomy" id="1325331"/>
    <lineage>
        <taxon>Bacteria</taxon>
        <taxon>Bacillati</taxon>
        <taxon>Bacillota</taxon>
        <taxon>Clostridia</taxon>
        <taxon>Neomoorellales</taxon>
        <taxon>Neomoorellaceae</taxon>
        <taxon>Neomoorella</taxon>
    </lineage>
</organism>
<reference evidence="2" key="1">
    <citation type="journal article" date="2014" name="Gene">
        <title>Genome-guided analysis of transformation efficiency and carbon dioxide assimilation by Moorella thermoacetica Y72.</title>
        <authorList>
            <person name="Tsukahara K."/>
            <person name="Kita A."/>
            <person name="Nakashimada Y."/>
            <person name="Hoshino T."/>
            <person name="Murakami K."/>
        </authorList>
    </citation>
    <scope>NUCLEOTIDE SEQUENCE [LARGE SCALE GENOMIC DNA]</scope>
    <source>
        <strain evidence="2">Y72</strain>
    </source>
</reference>
<evidence type="ECO:0000256" key="1">
    <source>
        <dbReference type="SAM" id="MobiDB-lite"/>
    </source>
</evidence>
<sequence>MNGARPSTLKPCFYPGGSPGGVNLLKGYWRQGLDKKAAVPLGEEALVKDYQYSSVAGPPDQATKPLAETNNRLG</sequence>
<gene>
    <name evidence="2" type="ORF">MTY_2256</name>
</gene>
<protein>
    <submittedName>
        <fullName evidence="2">Glucan phosphorylase</fullName>
    </submittedName>
</protein>
<accession>A0A0S6UFD0</accession>
<dbReference type="AlphaFoldDB" id="A0A0S6UFD0"/>
<dbReference type="Proteomes" id="UP000063718">
    <property type="component" value="Unassembled WGS sequence"/>
</dbReference>